<feature type="compositionally biased region" description="Basic and acidic residues" evidence="1">
    <location>
        <begin position="63"/>
        <end position="92"/>
    </location>
</feature>
<dbReference type="OrthoDB" id="5398685at2759"/>
<evidence type="ECO:0000256" key="1">
    <source>
        <dbReference type="SAM" id="MobiDB-lite"/>
    </source>
</evidence>
<evidence type="ECO:0000313" key="2">
    <source>
        <dbReference type="EMBL" id="KDB23620.1"/>
    </source>
</evidence>
<protein>
    <submittedName>
        <fullName evidence="2">Uncharacterized protein</fullName>
    </submittedName>
</protein>
<feature type="region of interest" description="Disordered" evidence="1">
    <location>
        <begin position="51"/>
        <end position="92"/>
    </location>
</feature>
<proteinExistence type="predicted"/>
<dbReference type="AlphaFoldDB" id="A0A059J6Z9"/>
<dbReference type="Proteomes" id="UP000024533">
    <property type="component" value="Unassembled WGS sequence"/>
</dbReference>
<dbReference type="OMA" id="NGKQQPE"/>
<keyword evidence="3" id="KW-1185">Reference proteome</keyword>
<comment type="caution">
    <text evidence="2">The sequence shown here is derived from an EMBL/GenBank/DDBJ whole genome shotgun (WGS) entry which is preliminary data.</text>
</comment>
<name>A0A059J6Z9_TRIIM</name>
<reference evidence="2 3" key="1">
    <citation type="submission" date="2014-02" db="EMBL/GenBank/DDBJ databases">
        <title>The Genome Sequence of Trichophyton interdigitale MR816.</title>
        <authorList>
            <consortium name="The Broad Institute Genomics Platform"/>
            <person name="Cuomo C.A."/>
            <person name="White T.C."/>
            <person name="Graser Y."/>
            <person name="Martinez-Rossi N."/>
            <person name="Heitman J."/>
            <person name="Young S.K."/>
            <person name="Zeng Q."/>
            <person name="Gargeya S."/>
            <person name="Abouelleil A."/>
            <person name="Alvarado L."/>
            <person name="Chapman S.B."/>
            <person name="Gainer-Dewar J."/>
            <person name="Goldberg J."/>
            <person name="Griggs A."/>
            <person name="Gujja S."/>
            <person name="Hansen M."/>
            <person name="Howarth C."/>
            <person name="Imamovic A."/>
            <person name="Larimer J."/>
            <person name="Martinez D."/>
            <person name="Murphy C."/>
            <person name="Pearson M.D."/>
            <person name="Persinoti G."/>
            <person name="Poon T."/>
            <person name="Priest M."/>
            <person name="Roberts A.D."/>
            <person name="Saif S."/>
            <person name="Shea T.D."/>
            <person name="Sykes S.N."/>
            <person name="Wortman J."/>
            <person name="Nusbaum C."/>
            <person name="Birren B."/>
        </authorList>
    </citation>
    <scope>NUCLEOTIDE SEQUENCE [LARGE SCALE GENOMIC DNA]</scope>
    <source>
        <strain evidence="2 3">MR816</strain>
    </source>
</reference>
<sequence length="92" mass="10322">MGGFNENESAESHLAKLPLSQAFQDIAKGEQTAQAIENHLTRIEQEIDRLLGSVEAEKEDGDEVAKDDDKEKHEKKQEEENGSDEKQKGDKQ</sequence>
<accession>A0A059J6Z9</accession>
<dbReference type="EMBL" id="AOKY01000299">
    <property type="protein sequence ID" value="KDB23620.1"/>
    <property type="molecule type" value="Genomic_DNA"/>
</dbReference>
<evidence type="ECO:0000313" key="3">
    <source>
        <dbReference type="Proteomes" id="UP000024533"/>
    </source>
</evidence>
<organism evidence="2 3">
    <name type="scientific">Trichophyton interdigitale (strain MR816)</name>
    <dbReference type="NCBI Taxonomy" id="1215338"/>
    <lineage>
        <taxon>Eukaryota</taxon>
        <taxon>Fungi</taxon>
        <taxon>Dikarya</taxon>
        <taxon>Ascomycota</taxon>
        <taxon>Pezizomycotina</taxon>
        <taxon>Eurotiomycetes</taxon>
        <taxon>Eurotiomycetidae</taxon>
        <taxon>Onygenales</taxon>
        <taxon>Arthrodermataceae</taxon>
        <taxon>Trichophyton</taxon>
    </lineage>
</organism>
<dbReference type="HOGENOM" id="CLU_190906_0_0_1"/>
<gene>
    <name evidence="2" type="ORF">H109_04510</name>
</gene>